<keyword evidence="2" id="KW-1003">Cell membrane</keyword>
<evidence type="ECO:0000313" key="9">
    <source>
        <dbReference type="EMBL" id="MDM7857673.1"/>
    </source>
</evidence>
<evidence type="ECO:0000256" key="1">
    <source>
        <dbReference type="ARBA" id="ARBA00004651"/>
    </source>
</evidence>
<evidence type="ECO:0000256" key="3">
    <source>
        <dbReference type="ARBA" id="ARBA00022692"/>
    </source>
</evidence>
<keyword evidence="6" id="KW-0813">Transport</keyword>
<keyword evidence="10" id="KW-1185">Reference proteome</keyword>
<keyword evidence="3 7" id="KW-0812">Transmembrane</keyword>
<name>A0ABT7SNB9_9GAMM</name>
<dbReference type="EMBL" id="JAUCDY010000004">
    <property type="protein sequence ID" value="MDM7857673.1"/>
    <property type="molecule type" value="Genomic_DNA"/>
</dbReference>
<dbReference type="Proteomes" id="UP001241056">
    <property type="component" value="Unassembled WGS sequence"/>
</dbReference>
<comment type="caution">
    <text evidence="9">The sequence shown here is derived from an EMBL/GenBank/DDBJ whole genome shotgun (WGS) entry which is preliminary data.</text>
</comment>
<evidence type="ECO:0000256" key="2">
    <source>
        <dbReference type="ARBA" id="ARBA00022475"/>
    </source>
</evidence>
<evidence type="ECO:0000256" key="5">
    <source>
        <dbReference type="ARBA" id="ARBA00023136"/>
    </source>
</evidence>
<organism evidence="9 10">
    <name type="scientific">Thiopseudomonas acetoxidans</name>
    <dbReference type="NCBI Taxonomy" id="3041622"/>
    <lineage>
        <taxon>Bacteria</taxon>
        <taxon>Pseudomonadati</taxon>
        <taxon>Pseudomonadota</taxon>
        <taxon>Gammaproteobacteria</taxon>
        <taxon>Pseudomonadales</taxon>
        <taxon>Pseudomonadaceae</taxon>
        <taxon>Thiopseudomonas</taxon>
    </lineage>
</organism>
<dbReference type="Pfam" id="PF01618">
    <property type="entry name" value="MotA_ExbB"/>
    <property type="match status" value="1"/>
</dbReference>
<feature type="transmembrane region" description="Helical" evidence="7">
    <location>
        <begin position="12"/>
        <end position="32"/>
    </location>
</feature>
<dbReference type="RefSeq" id="WP_289410331.1">
    <property type="nucleotide sequence ID" value="NZ_JAUCDY010000004.1"/>
</dbReference>
<sequence>MGFIELTMYQIAGMFLLPVFAVLAVLFVYALFELGRFLFEIVQRRFSANISKPLTWYYRQHPQADLEHLELQVLKTLEPLRVVSRVSPMLGLIATMIPMGPALMGVASGDFMSVAENLSAAFSAVIIALIVASIVFWILSVRRRWLLEELKQLVPIVEQGV</sequence>
<protein>
    <submittedName>
        <fullName evidence="9">MotA/TolQ/ExbB proton channel family protein</fullName>
    </submittedName>
</protein>
<reference evidence="9 10" key="1">
    <citation type="submission" date="2023-06" db="EMBL/GenBank/DDBJ databases">
        <title>Thiopseudomonas sp. CY1220 draft genome sequence.</title>
        <authorList>
            <person name="Zhao G."/>
            <person name="An M."/>
        </authorList>
    </citation>
    <scope>NUCLEOTIDE SEQUENCE [LARGE SCALE GENOMIC DNA]</scope>
    <source>
        <strain evidence="9 10">CY1220</strain>
    </source>
</reference>
<evidence type="ECO:0000256" key="4">
    <source>
        <dbReference type="ARBA" id="ARBA00022989"/>
    </source>
</evidence>
<accession>A0ABT7SNB9</accession>
<comment type="similarity">
    <text evidence="6">Belongs to the exbB/tolQ family.</text>
</comment>
<evidence type="ECO:0000313" key="10">
    <source>
        <dbReference type="Proteomes" id="UP001241056"/>
    </source>
</evidence>
<evidence type="ECO:0000256" key="6">
    <source>
        <dbReference type="RuleBase" id="RU004057"/>
    </source>
</evidence>
<dbReference type="InterPro" id="IPR002898">
    <property type="entry name" value="MotA_ExbB_proton_chnl"/>
</dbReference>
<evidence type="ECO:0000256" key="7">
    <source>
        <dbReference type="SAM" id="Phobius"/>
    </source>
</evidence>
<evidence type="ECO:0000259" key="8">
    <source>
        <dbReference type="Pfam" id="PF01618"/>
    </source>
</evidence>
<proteinExistence type="inferred from homology"/>
<comment type="subcellular location">
    <subcellularLocation>
        <location evidence="1">Cell membrane</location>
        <topology evidence="1">Multi-pass membrane protein</topology>
    </subcellularLocation>
    <subcellularLocation>
        <location evidence="6">Membrane</location>
        <topology evidence="6">Multi-pass membrane protein</topology>
    </subcellularLocation>
</comment>
<keyword evidence="6" id="KW-0653">Protein transport</keyword>
<gene>
    <name evidence="9" type="ORF">QEZ41_05205</name>
</gene>
<keyword evidence="4 7" id="KW-1133">Transmembrane helix</keyword>
<feature type="transmembrane region" description="Helical" evidence="7">
    <location>
        <begin position="120"/>
        <end position="141"/>
    </location>
</feature>
<feature type="transmembrane region" description="Helical" evidence="7">
    <location>
        <begin position="89"/>
        <end position="108"/>
    </location>
</feature>
<keyword evidence="5 7" id="KW-0472">Membrane</keyword>
<feature type="domain" description="MotA/TolQ/ExbB proton channel" evidence="8">
    <location>
        <begin position="50"/>
        <end position="140"/>
    </location>
</feature>